<keyword evidence="3" id="KW-1185">Reference proteome</keyword>
<accession>A0A6A2WVD5</accession>
<dbReference type="AlphaFoldDB" id="A0A6A2WVD5"/>
<comment type="caution">
    <text evidence="2">The sequence shown here is derived from an EMBL/GenBank/DDBJ whole genome shotgun (WGS) entry which is preliminary data.</text>
</comment>
<evidence type="ECO:0000313" key="3">
    <source>
        <dbReference type="Proteomes" id="UP000436088"/>
    </source>
</evidence>
<proteinExistence type="predicted"/>
<sequence length="124" mass="13989">MSPRDLLVPQVDQTLSHDDQFTPVRDPPVTGDEDTDMNEDAINRAIFRMFQRSARAPSNMTTVEISNSLVAAGVVPFEGITGGPPTDAEYWMEDTERIMDEMDLRPEQKLKGSLTMLKKESFRL</sequence>
<feature type="region of interest" description="Disordered" evidence="1">
    <location>
        <begin position="1"/>
        <end position="37"/>
    </location>
</feature>
<organism evidence="2 3">
    <name type="scientific">Hibiscus syriacus</name>
    <name type="common">Rose of Sharon</name>
    <dbReference type="NCBI Taxonomy" id="106335"/>
    <lineage>
        <taxon>Eukaryota</taxon>
        <taxon>Viridiplantae</taxon>
        <taxon>Streptophyta</taxon>
        <taxon>Embryophyta</taxon>
        <taxon>Tracheophyta</taxon>
        <taxon>Spermatophyta</taxon>
        <taxon>Magnoliopsida</taxon>
        <taxon>eudicotyledons</taxon>
        <taxon>Gunneridae</taxon>
        <taxon>Pentapetalae</taxon>
        <taxon>rosids</taxon>
        <taxon>malvids</taxon>
        <taxon>Malvales</taxon>
        <taxon>Malvaceae</taxon>
        <taxon>Malvoideae</taxon>
        <taxon>Hibiscus</taxon>
    </lineage>
</organism>
<reference evidence="2" key="1">
    <citation type="submission" date="2019-09" db="EMBL/GenBank/DDBJ databases">
        <title>Draft genome information of white flower Hibiscus syriacus.</title>
        <authorList>
            <person name="Kim Y.-M."/>
        </authorList>
    </citation>
    <scope>NUCLEOTIDE SEQUENCE [LARGE SCALE GENOMIC DNA]</scope>
    <source>
        <strain evidence="2">YM2019G1</strain>
    </source>
</reference>
<dbReference type="Proteomes" id="UP000436088">
    <property type="component" value="Unassembled WGS sequence"/>
</dbReference>
<evidence type="ECO:0000313" key="2">
    <source>
        <dbReference type="EMBL" id="KAE8653746.1"/>
    </source>
</evidence>
<evidence type="ECO:0000256" key="1">
    <source>
        <dbReference type="SAM" id="MobiDB-lite"/>
    </source>
</evidence>
<name>A0A6A2WVD5_HIBSY</name>
<dbReference type="EMBL" id="VEPZ02001788">
    <property type="protein sequence ID" value="KAE8653746.1"/>
    <property type="molecule type" value="Genomic_DNA"/>
</dbReference>
<protein>
    <submittedName>
        <fullName evidence="2">Uncharacterized protein</fullName>
    </submittedName>
</protein>
<gene>
    <name evidence="2" type="ORF">F3Y22_tig00117056pilonHSYRG00105</name>
</gene>